<dbReference type="Gene3D" id="3.30.1360.40">
    <property type="match status" value="1"/>
</dbReference>
<evidence type="ECO:0000256" key="7">
    <source>
        <dbReference type="ARBA" id="ARBA00023235"/>
    </source>
</evidence>
<dbReference type="EMBL" id="LNVX01000224">
    <property type="protein sequence ID" value="OEG71317.1"/>
    <property type="molecule type" value="Genomic_DNA"/>
</dbReference>
<dbReference type="EC" id="5.6.2.2" evidence="9"/>
<dbReference type="FunFam" id="3.30.1360.40:FF:000002">
    <property type="entry name" value="DNA gyrase subunit A"/>
    <property type="match status" value="1"/>
</dbReference>
<dbReference type="InterPro" id="IPR013760">
    <property type="entry name" value="Topo_IIA-like_dom_sf"/>
</dbReference>
<organism evidence="12 13">
    <name type="scientific">Endomicrobium trichonymphae</name>
    <dbReference type="NCBI Taxonomy" id="1408204"/>
    <lineage>
        <taxon>Bacteria</taxon>
        <taxon>Pseudomonadati</taxon>
        <taxon>Elusimicrobiota</taxon>
        <taxon>Endomicrobiia</taxon>
        <taxon>Endomicrobiales</taxon>
        <taxon>Endomicrobiaceae</taxon>
        <taxon>Candidatus Endomicrobiellum</taxon>
    </lineage>
</organism>
<dbReference type="GO" id="GO:0005694">
    <property type="term" value="C:chromosome"/>
    <property type="evidence" value="ECO:0007669"/>
    <property type="project" value="InterPro"/>
</dbReference>
<sequence>MPNEKNIKDEQEILPSSIVPRNIEDEMKDSYIDYAMSVIVGRALPDVRDGLKPVHRRILYAMKEMGLKHNTAYKKSARIVGDVLGKYHPHGDSAVYGAMVRMVQDFSLRYPMIDGQGNFGSIDGDFAAAMRYTEVRMDAITDEMLADLDKNTVDFIPNYDGSLKEPALLPTKLPSLLINGSAGIAVGMTTNIPAHNIAEVSDALMALIDDGELSVSEIAKYIKGPDFPTGAIILGKSGIKDYMEKGRGSVKIRAKIEIEEFKSGREAVIVNEIPYQVNKANLITSISDLVKDKKIDGIADLRDESDRDGIRIVIEIKKDANAQVVLNQLYKHTQLQASFGVIMLALVNNRPKVMDVKEILMHHIEHRKVIIIRRSKFDLQKTEARSHILEGLKIAIDNINAVIKIIKESADEDNARVSLMSKFRLTKVQSEAILEMKIRQLTGLKRKEIDDEYLEVIKLIEKIRSILADPKKVLDIIKNEVLDIKKKYGDERRTQIQAAEADFDIEDLIQKEEVVVTMSHVGYIKRIPLDTYKAQHRGGRGITAMNTKEEDFVENLFITSSHSYILFFTTRGRLYWLRVYEVPEGARTSKGKAIVNLLQLQGTEEKITAVIPIRSFNPEDIKDECLLMCTRNGIIKKIALDKFVNPRKRGIIAIKLEAGDILTEVKAINKNPEIIIATKKGNAIRFKESDIRAIGRAGHGVKGIRLEKGDEVIGMEVFSPDDIFLSISESGYGKRTKVGKYRLQKRAGRGVINMQTTKRNGNIVGIKKANAGEEVMIMTQNGITIRLRVNSISIIGRKTQGVRLVRLDDGDKVAVVACVVKAENGEEPQNAVEKVEKES</sequence>
<comment type="miscellaneous">
    <text evidence="9">Few gyrases are as efficient as E.coli at forming negative supercoils. Not all organisms have 2 type II topoisomerases; in organisms with a single type II topoisomerase this enzyme also has to decatenate newly replicated chromosomes.</text>
</comment>
<dbReference type="AlphaFoldDB" id="A0A1E5ILF9"/>
<dbReference type="SUPFAM" id="SSF56719">
    <property type="entry name" value="Type II DNA topoisomerase"/>
    <property type="match status" value="1"/>
</dbReference>
<keyword evidence="6 9" id="KW-0238">DNA-binding</keyword>
<dbReference type="Pfam" id="PF03989">
    <property type="entry name" value="DNA_gyraseA_C"/>
    <property type="match status" value="6"/>
</dbReference>
<evidence type="ECO:0000256" key="6">
    <source>
        <dbReference type="ARBA" id="ARBA00023125"/>
    </source>
</evidence>
<dbReference type="FunFam" id="1.10.268.10:FF:000001">
    <property type="entry name" value="DNA gyrase subunit A"/>
    <property type="match status" value="1"/>
</dbReference>
<dbReference type="GO" id="GO:0006265">
    <property type="term" value="P:DNA topological change"/>
    <property type="evidence" value="ECO:0007669"/>
    <property type="project" value="UniProtKB-UniRule"/>
</dbReference>
<evidence type="ECO:0000256" key="2">
    <source>
        <dbReference type="ARBA" id="ARBA00008263"/>
    </source>
</evidence>
<dbReference type="InterPro" id="IPR002205">
    <property type="entry name" value="Topo_IIA_dom_A"/>
</dbReference>
<keyword evidence="5 9" id="KW-0799">Topoisomerase</keyword>
<dbReference type="InterPro" id="IPR006691">
    <property type="entry name" value="GyrA/parC_rep"/>
</dbReference>
<dbReference type="GO" id="GO:0003677">
    <property type="term" value="F:DNA binding"/>
    <property type="evidence" value="ECO:0007669"/>
    <property type="project" value="UniProtKB-UniRule"/>
</dbReference>
<keyword evidence="9" id="KW-0963">Cytoplasm</keyword>
<comment type="similarity">
    <text evidence="2 9">Belongs to the type II topoisomerase GyrA/ParC subunit family.</text>
</comment>
<dbReference type="GO" id="GO:0034335">
    <property type="term" value="F:DNA negative supercoiling activity"/>
    <property type="evidence" value="ECO:0007669"/>
    <property type="project" value="UniProtKB-ARBA"/>
</dbReference>
<evidence type="ECO:0000259" key="11">
    <source>
        <dbReference type="PROSITE" id="PS52040"/>
    </source>
</evidence>
<dbReference type="NCBIfam" id="TIGR01063">
    <property type="entry name" value="gyrA"/>
    <property type="match status" value="1"/>
</dbReference>
<comment type="caution">
    <text evidence="12">The sequence shown here is derived from an EMBL/GenBank/DDBJ whole genome shotgun (WGS) entry which is preliminary data.</text>
</comment>
<dbReference type="InterPro" id="IPR013757">
    <property type="entry name" value="Topo_IIA_A_a_sf"/>
</dbReference>
<evidence type="ECO:0000256" key="9">
    <source>
        <dbReference type="HAMAP-Rule" id="MF_01897"/>
    </source>
</evidence>
<dbReference type="CDD" id="cd00187">
    <property type="entry name" value="TOP4c"/>
    <property type="match status" value="1"/>
</dbReference>
<comment type="subunit">
    <text evidence="8">Heterotetramer composed of ParC and ParE.</text>
</comment>
<dbReference type="FunFam" id="3.90.199.10:FF:000001">
    <property type="entry name" value="DNA gyrase subunit A"/>
    <property type="match status" value="1"/>
</dbReference>
<comment type="catalytic activity">
    <reaction evidence="1 9 10">
        <text>ATP-dependent breakage, passage and rejoining of double-stranded DNA.</text>
        <dbReference type="EC" id="5.6.2.2"/>
    </reaction>
</comment>
<evidence type="ECO:0000256" key="5">
    <source>
        <dbReference type="ARBA" id="ARBA00023029"/>
    </source>
</evidence>
<dbReference type="SMART" id="SM00434">
    <property type="entry name" value="TOP4c"/>
    <property type="match status" value="1"/>
</dbReference>
<evidence type="ECO:0000256" key="1">
    <source>
        <dbReference type="ARBA" id="ARBA00000185"/>
    </source>
</evidence>
<dbReference type="GO" id="GO:0006261">
    <property type="term" value="P:DNA-templated DNA replication"/>
    <property type="evidence" value="ECO:0007669"/>
    <property type="project" value="UniProtKB-UniRule"/>
</dbReference>
<name>A0A1E5ILF9_ENDTX</name>
<dbReference type="GO" id="GO:0005737">
    <property type="term" value="C:cytoplasm"/>
    <property type="evidence" value="ECO:0007669"/>
    <property type="project" value="UniProtKB-SubCell"/>
</dbReference>
<dbReference type="Gene3D" id="1.10.268.10">
    <property type="entry name" value="Topoisomerase, domain 3"/>
    <property type="match status" value="1"/>
</dbReference>
<dbReference type="InterPro" id="IPR005743">
    <property type="entry name" value="GyrA"/>
</dbReference>
<dbReference type="HAMAP" id="MF_01897">
    <property type="entry name" value="GyrA"/>
    <property type="match status" value="1"/>
</dbReference>
<evidence type="ECO:0000256" key="4">
    <source>
        <dbReference type="ARBA" id="ARBA00022840"/>
    </source>
</evidence>
<dbReference type="Pfam" id="PF00521">
    <property type="entry name" value="DNA_topoisoIV"/>
    <property type="match status" value="1"/>
</dbReference>
<reference evidence="12 13" key="1">
    <citation type="submission" date="2015-11" db="EMBL/GenBank/DDBJ databases">
        <title>Evidence for parallel genomic evolution in an endosymbiosis of termite gut flagellates.</title>
        <authorList>
            <person name="Zheng H."/>
        </authorList>
    </citation>
    <scope>NUCLEOTIDE SEQUENCE [LARGE SCALE GENOMIC DNA]</scope>
    <source>
        <strain evidence="12 13">CET450</strain>
    </source>
</reference>
<keyword evidence="3 9" id="KW-0547">Nucleotide-binding</keyword>
<comment type="function">
    <text evidence="9">A type II topoisomerase that negatively supercoils closed circular double-stranded (ds) DNA in an ATP-dependent manner to modulate DNA topology and maintain chromosomes in an underwound state. Negative supercoiling favors strand separation, and DNA replication, transcription, recombination and repair, all of which involve strand separation. Also able to catalyze the interconversion of other topological isomers of dsDNA rings, including catenanes and knotted rings. Type II topoisomerases break and join 2 DNA strands simultaneously in an ATP-dependent manner.</text>
</comment>
<feature type="active site" description="O-(5'-phospho-DNA)-tyrosine intermediate" evidence="9 10">
    <location>
        <position position="132"/>
    </location>
</feature>
<evidence type="ECO:0000256" key="8">
    <source>
        <dbReference type="ARBA" id="ARBA00063644"/>
    </source>
</evidence>
<feature type="short sequence motif" description="GyrA-box" evidence="9">
    <location>
        <begin position="535"/>
        <end position="541"/>
    </location>
</feature>
<dbReference type="SUPFAM" id="SSF101904">
    <property type="entry name" value="GyrA/ParC C-terminal domain-like"/>
    <property type="match status" value="1"/>
</dbReference>
<dbReference type="InterPro" id="IPR013758">
    <property type="entry name" value="Topo_IIA_A/C_ab"/>
</dbReference>
<proteinExistence type="inferred from homology"/>
<evidence type="ECO:0000256" key="3">
    <source>
        <dbReference type="ARBA" id="ARBA00022741"/>
    </source>
</evidence>
<keyword evidence="7 9" id="KW-0413">Isomerase</keyword>
<dbReference type="FunFam" id="2.120.10.90:FF:000005">
    <property type="entry name" value="DNA topoisomerase 4 subunit A"/>
    <property type="match status" value="1"/>
</dbReference>
<dbReference type="PROSITE" id="PS52040">
    <property type="entry name" value="TOPO_IIA"/>
    <property type="match status" value="1"/>
</dbReference>
<feature type="domain" description="Topo IIA-type catalytic" evidence="11">
    <location>
        <begin position="44"/>
        <end position="508"/>
    </location>
</feature>
<accession>A0A1E5ILF9</accession>
<dbReference type="InterPro" id="IPR035516">
    <property type="entry name" value="Gyrase/topoIV_suA_C"/>
</dbReference>
<dbReference type="Gene3D" id="2.120.10.90">
    <property type="entry name" value="DNA gyrase/topoisomerase IV, subunit A, C-terminal"/>
    <property type="match status" value="1"/>
</dbReference>
<dbReference type="GO" id="GO:0009330">
    <property type="term" value="C:DNA topoisomerase type II (double strand cut, ATP-hydrolyzing) complex"/>
    <property type="evidence" value="ECO:0007669"/>
    <property type="project" value="TreeGrafter"/>
</dbReference>
<dbReference type="PANTHER" id="PTHR43493:SF5">
    <property type="entry name" value="DNA GYRASE SUBUNIT A, CHLOROPLASTIC_MITOCHONDRIAL"/>
    <property type="match status" value="1"/>
</dbReference>
<dbReference type="Proteomes" id="UP000095237">
    <property type="component" value="Unassembled WGS sequence"/>
</dbReference>
<dbReference type="NCBIfam" id="NF004043">
    <property type="entry name" value="PRK05560.1"/>
    <property type="match status" value="1"/>
</dbReference>
<dbReference type="NCBIfam" id="NF004044">
    <property type="entry name" value="PRK05561.1"/>
    <property type="match status" value="1"/>
</dbReference>
<protein>
    <recommendedName>
        <fullName evidence="9">DNA gyrase subunit A</fullName>
        <ecNumber evidence="9">5.6.2.2</ecNumber>
    </recommendedName>
</protein>
<dbReference type="GO" id="GO:0005524">
    <property type="term" value="F:ATP binding"/>
    <property type="evidence" value="ECO:0007669"/>
    <property type="project" value="UniProtKB-UniRule"/>
</dbReference>
<comment type="subcellular location">
    <subcellularLocation>
        <location evidence="9">Cytoplasm</location>
    </subcellularLocation>
</comment>
<gene>
    <name evidence="9" type="primary">gyrA</name>
    <name evidence="12" type="ORF">ATZ36_15245</name>
</gene>
<dbReference type="PANTHER" id="PTHR43493">
    <property type="entry name" value="DNA GYRASE/TOPOISOMERASE SUBUNIT A"/>
    <property type="match status" value="1"/>
</dbReference>
<keyword evidence="13" id="KW-1185">Reference proteome</keyword>
<dbReference type="Gene3D" id="3.90.199.10">
    <property type="entry name" value="Topoisomerase II, domain 5"/>
    <property type="match status" value="1"/>
</dbReference>
<evidence type="ECO:0000256" key="10">
    <source>
        <dbReference type="PROSITE-ProRule" id="PRU01384"/>
    </source>
</evidence>
<comment type="subunit">
    <text evidence="9">Heterotetramer, composed of two GyrA and two GyrB chains. In the heterotetramer, GyrA contains the active site tyrosine that forms a transient covalent intermediate with DNA, while GyrB binds cofactors and catalyzes ATP hydrolysis.</text>
</comment>
<evidence type="ECO:0000313" key="13">
    <source>
        <dbReference type="Proteomes" id="UP000095237"/>
    </source>
</evidence>
<keyword evidence="4 9" id="KW-0067">ATP-binding</keyword>
<dbReference type="InterPro" id="IPR050220">
    <property type="entry name" value="Type_II_DNA_Topoisomerases"/>
</dbReference>
<evidence type="ECO:0000313" key="12">
    <source>
        <dbReference type="EMBL" id="OEG71317.1"/>
    </source>
</evidence>